<reference evidence="8 9" key="1">
    <citation type="submission" date="2020-05" db="EMBL/GenBank/DDBJ databases">
        <title>Nakamurella sp. DB0629 isolated from air conditioner.</title>
        <authorList>
            <person name="Kim D.H."/>
            <person name="Kim D.-U."/>
        </authorList>
    </citation>
    <scope>NUCLEOTIDE SEQUENCE [LARGE SCALE GENOMIC DNA]</scope>
    <source>
        <strain evidence="8 9">DB0629</strain>
    </source>
</reference>
<feature type="transmembrane region" description="Helical" evidence="7">
    <location>
        <begin position="48"/>
        <end position="68"/>
    </location>
</feature>
<feature type="compositionally biased region" description="Low complexity" evidence="6">
    <location>
        <begin position="262"/>
        <end position="277"/>
    </location>
</feature>
<dbReference type="PANTHER" id="PTHR30238">
    <property type="entry name" value="MEMBRANE BOUND PREDICTED REDOX MODULATOR"/>
    <property type="match status" value="1"/>
</dbReference>
<comment type="similarity">
    <text evidence="2">Belongs to the TerC family.</text>
</comment>
<feature type="transmembrane region" description="Helical" evidence="7">
    <location>
        <begin position="12"/>
        <end position="36"/>
    </location>
</feature>
<dbReference type="Pfam" id="PF03741">
    <property type="entry name" value="TerC"/>
    <property type="match status" value="1"/>
</dbReference>
<feature type="transmembrane region" description="Helical" evidence="7">
    <location>
        <begin position="88"/>
        <end position="105"/>
    </location>
</feature>
<evidence type="ECO:0000313" key="8">
    <source>
        <dbReference type="EMBL" id="NNG36793.1"/>
    </source>
</evidence>
<dbReference type="PANTHER" id="PTHR30238:SF4">
    <property type="entry name" value="SLL1022 PROTEIN"/>
    <property type="match status" value="1"/>
</dbReference>
<evidence type="ECO:0000256" key="3">
    <source>
        <dbReference type="ARBA" id="ARBA00022692"/>
    </source>
</evidence>
<dbReference type="Proteomes" id="UP000562984">
    <property type="component" value="Unassembled WGS sequence"/>
</dbReference>
<evidence type="ECO:0000256" key="2">
    <source>
        <dbReference type="ARBA" id="ARBA00007511"/>
    </source>
</evidence>
<feature type="transmembrane region" description="Helical" evidence="7">
    <location>
        <begin position="190"/>
        <end position="208"/>
    </location>
</feature>
<dbReference type="InterPro" id="IPR005496">
    <property type="entry name" value="Integral_membrane_TerC"/>
</dbReference>
<evidence type="ECO:0000256" key="5">
    <source>
        <dbReference type="ARBA" id="ARBA00023136"/>
    </source>
</evidence>
<protein>
    <submittedName>
        <fullName evidence="8">TerC family protein</fullName>
    </submittedName>
</protein>
<feature type="transmembrane region" description="Helical" evidence="7">
    <location>
        <begin position="134"/>
        <end position="154"/>
    </location>
</feature>
<feature type="region of interest" description="Disordered" evidence="6">
    <location>
        <begin position="248"/>
        <end position="277"/>
    </location>
</feature>
<dbReference type="AlphaFoldDB" id="A0A849AAX3"/>
<feature type="transmembrane region" description="Helical" evidence="7">
    <location>
        <begin position="220"/>
        <end position="237"/>
    </location>
</feature>
<dbReference type="GO" id="GO:0016020">
    <property type="term" value="C:membrane"/>
    <property type="evidence" value="ECO:0007669"/>
    <property type="project" value="UniProtKB-SubCell"/>
</dbReference>
<evidence type="ECO:0000256" key="7">
    <source>
        <dbReference type="SAM" id="Phobius"/>
    </source>
</evidence>
<organism evidence="8 9">
    <name type="scientific">Nakamurella aerolata</name>
    <dbReference type="NCBI Taxonomy" id="1656892"/>
    <lineage>
        <taxon>Bacteria</taxon>
        <taxon>Bacillati</taxon>
        <taxon>Actinomycetota</taxon>
        <taxon>Actinomycetes</taxon>
        <taxon>Nakamurellales</taxon>
        <taxon>Nakamurellaceae</taxon>
        <taxon>Nakamurella</taxon>
    </lineage>
</organism>
<keyword evidence="5 7" id="KW-0472">Membrane</keyword>
<feature type="transmembrane region" description="Helical" evidence="7">
    <location>
        <begin position="160"/>
        <end position="178"/>
    </location>
</feature>
<evidence type="ECO:0000256" key="4">
    <source>
        <dbReference type="ARBA" id="ARBA00022989"/>
    </source>
</evidence>
<dbReference type="RefSeq" id="WP_171200486.1">
    <property type="nucleotide sequence ID" value="NZ_JABEND010000008.1"/>
</dbReference>
<accession>A0A849AAX3</accession>
<keyword evidence="4 7" id="KW-1133">Transmembrane helix</keyword>
<evidence type="ECO:0000256" key="1">
    <source>
        <dbReference type="ARBA" id="ARBA00004141"/>
    </source>
</evidence>
<keyword evidence="9" id="KW-1185">Reference proteome</keyword>
<evidence type="ECO:0000256" key="6">
    <source>
        <dbReference type="SAM" id="MobiDB-lite"/>
    </source>
</evidence>
<evidence type="ECO:0000313" key="9">
    <source>
        <dbReference type="Proteomes" id="UP000562984"/>
    </source>
</evidence>
<keyword evidence="3 7" id="KW-0812">Transmembrane</keyword>
<proteinExistence type="inferred from homology"/>
<name>A0A849AAX3_9ACTN</name>
<dbReference type="EMBL" id="JABEND010000008">
    <property type="protein sequence ID" value="NNG36793.1"/>
    <property type="molecule type" value="Genomic_DNA"/>
</dbReference>
<comment type="subcellular location">
    <subcellularLocation>
        <location evidence="1">Membrane</location>
        <topology evidence="1">Multi-pass membrane protein</topology>
    </subcellularLocation>
</comment>
<sequence>MEFLTSPELWVAFLTLFALELVLGIDNVVFISILTGRLPEEDRPKARIIGLSLAMIMRIALLFAASWIVGLTDPIFSIGSAEALEISGRDLILIIGGLFLVYKAVTEIHEKIEGAGLPNEGHTPDSKSTTFGKIIVQIILIDAVFSLDSVITAVGMVDELGIMIAAVVLSIGLMMILANRIASFVDAHPTVKMLALSFLVLIGATLIGEGFNVHVSKAMIYGPIAFAIGVEVLNLRYQARVARKAKRAAVGARSDQPSSEPAAADQRASDQRASGQS</sequence>
<comment type="caution">
    <text evidence="8">The sequence shown here is derived from an EMBL/GenBank/DDBJ whole genome shotgun (WGS) entry which is preliminary data.</text>
</comment>
<gene>
    <name evidence="8" type="ORF">HKD39_13935</name>
</gene>